<evidence type="ECO:0000256" key="9">
    <source>
        <dbReference type="ARBA" id="ARBA00048679"/>
    </source>
</evidence>
<keyword evidence="4" id="KW-0808">Transferase</keyword>
<feature type="region of interest" description="Disordered" evidence="12">
    <location>
        <begin position="188"/>
        <end position="221"/>
    </location>
</feature>
<evidence type="ECO:0000256" key="8">
    <source>
        <dbReference type="ARBA" id="ARBA00047899"/>
    </source>
</evidence>
<dbReference type="InterPro" id="IPR000719">
    <property type="entry name" value="Prot_kinase_dom"/>
</dbReference>
<dbReference type="EC" id="2.7.11.1" evidence="2"/>
<accession>A0A8C5YYF4</accession>
<evidence type="ECO:0000256" key="10">
    <source>
        <dbReference type="PROSITE-ProRule" id="PRU10141"/>
    </source>
</evidence>
<feature type="domain" description="KA1" evidence="14">
    <location>
        <begin position="270"/>
        <end position="319"/>
    </location>
</feature>
<evidence type="ECO:0000259" key="13">
    <source>
        <dbReference type="PROSITE" id="PS50011"/>
    </source>
</evidence>
<evidence type="ECO:0000256" key="11">
    <source>
        <dbReference type="RuleBase" id="RU000304"/>
    </source>
</evidence>
<dbReference type="FunFam" id="3.30.310.80:FF:000001">
    <property type="entry name" value="Non-specific serine/threonine protein kinase"/>
    <property type="match status" value="1"/>
</dbReference>
<dbReference type="Gene3D" id="3.30.200.20">
    <property type="entry name" value="Phosphorylase Kinase, domain 1"/>
    <property type="match status" value="1"/>
</dbReference>
<dbReference type="Gene3D" id="1.10.510.10">
    <property type="entry name" value="Transferase(Phosphotransferase) domain 1"/>
    <property type="match status" value="1"/>
</dbReference>
<dbReference type="Pfam" id="PF00069">
    <property type="entry name" value="Pkinase"/>
    <property type="match status" value="1"/>
</dbReference>
<comment type="catalytic activity">
    <reaction evidence="8">
        <text>L-threonyl-[protein] + ATP = O-phospho-L-threonyl-[protein] + ADP + H(+)</text>
        <dbReference type="Rhea" id="RHEA:46608"/>
        <dbReference type="Rhea" id="RHEA-COMP:11060"/>
        <dbReference type="Rhea" id="RHEA-COMP:11605"/>
        <dbReference type="ChEBI" id="CHEBI:15378"/>
        <dbReference type="ChEBI" id="CHEBI:30013"/>
        <dbReference type="ChEBI" id="CHEBI:30616"/>
        <dbReference type="ChEBI" id="CHEBI:61977"/>
        <dbReference type="ChEBI" id="CHEBI:456216"/>
        <dbReference type="EC" id="2.7.11.1"/>
    </reaction>
</comment>
<evidence type="ECO:0000256" key="6">
    <source>
        <dbReference type="ARBA" id="ARBA00022777"/>
    </source>
</evidence>
<keyword evidence="5 10" id="KW-0547">Nucleotide-binding</keyword>
<sequence length="323" mass="36864">VVAVFSPTHLQLSPCKPPRIGDYTVVKTLGKGTFAKVMLARHVITGKEVAIKIIDKRHLKPQVLQKMYREVRILKMLDHPHILKLYEALDCEKALCLVLEYASGGGVLDYLANKGRLQEEEARSIFQQVVSAVQYCHQKQVVHRDLKAENLLLDSQMKIKVADFGLTLPQTQRRGTTGVFTKLTSKFTRRPPTESEKTLRYKGSSQHVSAEQRKENQQAKPRSLHFTWGMKITSAMDPSDIMREIRKVLDANNCQYMHKTPFLLFCIYGDGYTEKVVQWEMEVCKLPRLSLNGVRFKPISEKSKAFKNIASKIASELKLEPSH</sequence>
<keyword evidence="6" id="KW-0418">Kinase</keyword>
<feature type="binding site" evidence="10">
    <location>
        <position position="52"/>
    </location>
    <ligand>
        <name>ATP</name>
        <dbReference type="ChEBI" id="CHEBI:30616"/>
    </ligand>
</feature>
<keyword evidence="16" id="KW-1185">Reference proteome</keyword>
<dbReference type="GO" id="GO:0005524">
    <property type="term" value="F:ATP binding"/>
    <property type="evidence" value="ECO:0007669"/>
    <property type="project" value="UniProtKB-UniRule"/>
</dbReference>
<dbReference type="Gene3D" id="3.30.310.80">
    <property type="entry name" value="Kinase associated domain 1, KA1"/>
    <property type="match status" value="1"/>
</dbReference>
<dbReference type="PROSITE" id="PS50032">
    <property type="entry name" value="KA1"/>
    <property type="match status" value="1"/>
</dbReference>
<feature type="domain" description="Protein kinase" evidence="13">
    <location>
        <begin position="23"/>
        <end position="323"/>
    </location>
</feature>
<dbReference type="GO" id="GO:0050321">
    <property type="term" value="F:tau-protein kinase activity"/>
    <property type="evidence" value="ECO:0007669"/>
    <property type="project" value="TreeGrafter"/>
</dbReference>
<dbReference type="SUPFAM" id="SSF103243">
    <property type="entry name" value="KA1-like"/>
    <property type="match status" value="1"/>
</dbReference>
<name>A0A8C5YYF4_MARMA</name>
<dbReference type="PROSITE" id="PS00108">
    <property type="entry name" value="PROTEIN_KINASE_ST"/>
    <property type="match status" value="1"/>
</dbReference>
<evidence type="ECO:0000256" key="2">
    <source>
        <dbReference type="ARBA" id="ARBA00012513"/>
    </source>
</evidence>
<comment type="similarity">
    <text evidence="1">Belongs to the protein kinase superfamily. CAMK Ser/Thr protein kinase family. SNF1 subfamily.</text>
</comment>
<comment type="catalytic activity">
    <reaction evidence="9">
        <text>L-seryl-[protein] + ATP = O-phospho-L-seryl-[protein] + ADP + H(+)</text>
        <dbReference type="Rhea" id="RHEA:17989"/>
        <dbReference type="Rhea" id="RHEA-COMP:9863"/>
        <dbReference type="Rhea" id="RHEA-COMP:11604"/>
        <dbReference type="ChEBI" id="CHEBI:15378"/>
        <dbReference type="ChEBI" id="CHEBI:29999"/>
        <dbReference type="ChEBI" id="CHEBI:30616"/>
        <dbReference type="ChEBI" id="CHEBI:83421"/>
        <dbReference type="ChEBI" id="CHEBI:456216"/>
        <dbReference type="EC" id="2.7.11.1"/>
    </reaction>
</comment>
<dbReference type="Ensembl" id="ENSMMMT00000007632.1">
    <property type="protein sequence ID" value="ENSMMMP00000006727.1"/>
    <property type="gene ID" value="ENSMMMG00000006020.1"/>
</dbReference>
<dbReference type="InterPro" id="IPR011009">
    <property type="entry name" value="Kinase-like_dom_sf"/>
</dbReference>
<dbReference type="SUPFAM" id="SSF56112">
    <property type="entry name" value="Protein kinase-like (PK-like)"/>
    <property type="match status" value="1"/>
</dbReference>
<evidence type="ECO:0000256" key="1">
    <source>
        <dbReference type="ARBA" id="ARBA00006234"/>
    </source>
</evidence>
<dbReference type="GO" id="GO:0005737">
    <property type="term" value="C:cytoplasm"/>
    <property type="evidence" value="ECO:0007669"/>
    <property type="project" value="TreeGrafter"/>
</dbReference>
<dbReference type="GO" id="GO:0000226">
    <property type="term" value="P:microtubule cytoskeleton organization"/>
    <property type="evidence" value="ECO:0007669"/>
    <property type="project" value="TreeGrafter"/>
</dbReference>
<proteinExistence type="inferred from homology"/>
<evidence type="ECO:0000313" key="15">
    <source>
        <dbReference type="Ensembl" id="ENSMMMP00000006727.1"/>
    </source>
</evidence>
<dbReference type="SMART" id="SM00220">
    <property type="entry name" value="S_TKc"/>
    <property type="match status" value="1"/>
</dbReference>
<evidence type="ECO:0000313" key="16">
    <source>
        <dbReference type="Proteomes" id="UP000694407"/>
    </source>
</evidence>
<dbReference type="AlphaFoldDB" id="A0A8C5YYF4"/>
<evidence type="ECO:0000256" key="4">
    <source>
        <dbReference type="ARBA" id="ARBA00022679"/>
    </source>
</evidence>
<dbReference type="InterPro" id="IPR017441">
    <property type="entry name" value="Protein_kinase_ATP_BS"/>
</dbReference>
<evidence type="ECO:0000256" key="7">
    <source>
        <dbReference type="ARBA" id="ARBA00022840"/>
    </source>
</evidence>
<protein>
    <recommendedName>
        <fullName evidence="2">non-specific serine/threonine protein kinase</fullName>
        <ecNumber evidence="2">2.7.11.1</ecNumber>
    </recommendedName>
</protein>
<evidence type="ECO:0000256" key="3">
    <source>
        <dbReference type="ARBA" id="ARBA00022527"/>
    </source>
</evidence>
<organism evidence="15 16">
    <name type="scientific">Marmota marmota marmota</name>
    <name type="common">Alpine marmot</name>
    <dbReference type="NCBI Taxonomy" id="9994"/>
    <lineage>
        <taxon>Eukaryota</taxon>
        <taxon>Metazoa</taxon>
        <taxon>Chordata</taxon>
        <taxon>Craniata</taxon>
        <taxon>Vertebrata</taxon>
        <taxon>Euteleostomi</taxon>
        <taxon>Mammalia</taxon>
        <taxon>Eutheria</taxon>
        <taxon>Euarchontoglires</taxon>
        <taxon>Glires</taxon>
        <taxon>Rodentia</taxon>
        <taxon>Sciuromorpha</taxon>
        <taxon>Sciuridae</taxon>
        <taxon>Xerinae</taxon>
        <taxon>Marmotini</taxon>
        <taxon>Marmota</taxon>
    </lineage>
</organism>
<dbReference type="PROSITE" id="PS50011">
    <property type="entry name" value="PROTEIN_KINASE_DOM"/>
    <property type="match status" value="1"/>
</dbReference>
<dbReference type="PANTHER" id="PTHR24346:SF82">
    <property type="entry name" value="KP78A-RELATED"/>
    <property type="match status" value="1"/>
</dbReference>
<dbReference type="PANTHER" id="PTHR24346">
    <property type="entry name" value="MAP/MICROTUBULE AFFINITY-REGULATING KINASE"/>
    <property type="match status" value="1"/>
</dbReference>
<reference evidence="15" key="1">
    <citation type="submission" date="2025-08" db="UniProtKB">
        <authorList>
            <consortium name="Ensembl"/>
        </authorList>
    </citation>
    <scope>IDENTIFICATION</scope>
</reference>
<dbReference type="Pfam" id="PF02149">
    <property type="entry name" value="KA1"/>
    <property type="match status" value="1"/>
</dbReference>
<keyword evidence="3 11" id="KW-0723">Serine/threonine-protein kinase</keyword>
<evidence type="ECO:0000256" key="5">
    <source>
        <dbReference type="ARBA" id="ARBA00022741"/>
    </source>
</evidence>
<keyword evidence="7 10" id="KW-0067">ATP-binding</keyword>
<reference evidence="15" key="2">
    <citation type="submission" date="2025-09" db="UniProtKB">
        <authorList>
            <consortium name="Ensembl"/>
        </authorList>
    </citation>
    <scope>IDENTIFICATION</scope>
</reference>
<dbReference type="InterPro" id="IPR001772">
    <property type="entry name" value="KA1_dom"/>
</dbReference>
<evidence type="ECO:0000256" key="12">
    <source>
        <dbReference type="SAM" id="MobiDB-lite"/>
    </source>
</evidence>
<dbReference type="FunFam" id="3.30.200.20:FF:000003">
    <property type="entry name" value="Non-specific serine/threonine protein kinase"/>
    <property type="match status" value="1"/>
</dbReference>
<dbReference type="GeneTree" id="ENSGT00940000166198"/>
<dbReference type="InterPro" id="IPR008271">
    <property type="entry name" value="Ser/Thr_kinase_AS"/>
</dbReference>
<evidence type="ECO:0000259" key="14">
    <source>
        <dbReference type="PROSITE" id="PS50032"/>
    </source>
</evidence>
<dbReference type="GO" id="GO:0035556">
    <property type="term" value="P:intracellular signal transduction"/>
    <property type="evidence" value="ECO:0007669"/>
    <property type="project" value="TreeGrafter"/>
</dbReference>
<dbReference type="PROSITE" id="PS00107">
    <property type="entry name" value="PROTEIN_KINASE_ATP"/>
    <property type="match status" value="1"/>
</dbReference>
<dbReference type="FunFam" id="1.10.510.10:FF:000571">
    <property type="entry name" value="Maternal embryonic leucine zipper kinase"/>
    <property type="match status" value="1"/>
</dbReference>
<dbReference type="InterPro" id="IPR028375">
    <property type="entry name" value="KA1/Ssp2_C"/>
</dbReference>
<dbReference type="Proteomes" id="UP000694407">
    <property type="component" value="Unplaced"/>
</dbReference>